<gene>
    <name evidence="10" type="ORF">DRW41_16820</name>
</gene>
<dbReference type="NCBIfam" id="NF006551">
    <property type="entry name" value="PRK09050.1"/>
    <property type="match status" value="1"/>
</dbReference>
<dbReference type="InterPro" id="IPR020610">
    <property type="entry name" value="Thiolase_AS"/>
</dbReference>
<dbReference type="OrthoDB" id="9764892at2"/>
<dbReference type="Pfam" id="PF02803">
    <property type="entry name" value="Thiolase_C"/>
    <property type="match status" value="1"/>
</dbReference>
<dbReference type="PROSITE" id="PS00099">
    <property type="entry name" value="THIOLASE_3"/>
    <property type="match status" value="1"/>
</dbReference>
<dbReference type="InterPro" id="IPR016039">
    <property type="entry name" value="Thiolase-like"/>
</dbReference>
<dbReference type="InterPro" id="IPR020613">
    <property type="entry name" value="Thiolase_CS"/>
</dbReference>
<dbReference type="InterPro" id="IPR002155">
    <property type="entry name" value="Thiolase"/>
</dbReference>
<reference evidence="10 11" key="1">
    <citation type="submission" date="2018-07" db="EMBL/GenBank/DDBJ databases">
        <title>Bacillus sp. YLB-04 draft genome sequence.</title>
        <authorList>
            <person name="Yu L."/>
            <person name="Tang X."/>
        </authorList>
    </citation>
    <scope>NUCLEOTIDE SEQUENCE [LARGE SCALE GENOMIC DNA]</scope>
    <source>
        <strain evidence="10 11">YLB-04</strain>
    </source>
</reference>
<dbReference type="Gene3D" id="3.40.47.10">
    <property type="match status" value="1"/>
</dbReference>
<dbReference type="Pfam" id="PF00108">
    <property type="entry name" value="Thiolase_N"/>
    <property type="match status" value="1"/>
</dbReference>
<organism evidence="10 11">
    <name type="scientific">Neobacillus piezotolerans</name>
    <dbReference type="NCBI Taxonomy" id="2259171"/>
    <lineage>
        <taxon>Bacteria</taxon>
        <taxon>Bacillati</taxon>
        <taxon>Bacillota</taxon>
        <taxon>Bacilli</taxon>
        <taxon>Bacillales</taxon>
        <taxon>Bacillaceae</taxon>
        <taxon>Neobacillus</taxon>
    </lineage>
</organism>
<keyword evidence="11" id="KW-1185">Reference proteome</keyword>
<proteinExistence type="inferred from homology"/>
<comment type="pathway">
    <text evidence="1">Lipid metabolism.</text>
</comment>
<comment type="caution">
    <text evidence="10">The sequence shown here is derived from an EMBL/GenBank/DDBJ whole genome shotgun (WGS) entry which is preliminary data.</text>
</comment>
<evidence type="ECO:0000256" key="1">
    <source>
        <dbReference type="ARBA" id="ARBA00005189"/>
    </source>
</evidence>
<evidence type="ECO:0000256" key="6">
    <source>
        <dbReference type="PIRSR" id="PIRSR000429-1"/>
    </source>
</evidence>
<dbReference type="InterPro" id="IPR050215">
    <property type="entry name" value="Thiolase-like_sf_Thiolase"/>
</dbReference>
<dbReference type="RefSeq" id="WP_115453173.1">
    <property type="nucleotide sequence ID" value="NZ_QNQT01000008.1"/>
</dbReference>
<dbReference type="PIRSF" id="PIRSF000429">
    <property type="entry name" value="Ac-CoA_Ac_transf"/>
    <property type="match status" value="1"/>
</dbReference>
<dbReference type="GO" id="GO:0006635">
    <property type="term" value="P:fatty acid beta-oxidation"/>
    <property type="evidence" value="ECO:0007669"/>
    <property type="project" value="TreeGrafter"/>
</dbReference>
<dbReference type="GO" id="GO:0003988">
    <property type="term" value="F:acetyl-CoA C-acyltransferase activity"/>
    <property type="evidence" value="ECO:0007669"/>
    <property type="project" value="UniProtKB-EC"/>
</dbReference>
<feature type="domain" description="Thiolase N-terminal" evidence="8">
    <location>
        <begin position="7"/>
        <end position="270"/>
    </location>
</feature>
<evidence type="ECO:0000256" key="5">
    <source>
        <dbReference type="ARBA" id="ARBA00024073"/>
    </source>
</evidence>
<evidence type="ECO:0000256" key="3">
    <source>
        <dbReference type="ARBA" id="ARBA00022679"/>
    </source>
</evidence>
<protein>
    <recommendedName>
        <fullName evidence="5">acetyl-CoA C-acyltransferase</fullName>
        <ecNumber evidence="5">2.3.1.16</ecNumber>
    </recommendedName>
</protein>
<dbReference type="PROSITE" id="PS00098">
    <property type="entry name" value="THIOLASE_1"/>
    <property type="match status" value="1"/>
</dbReference>
<keyword evidence="4 7" id="KW-0012">Acyltransferase</keyword>
<dbReference type="FunFam" id="3.40.47.10:FF:000010">
    <property type="entry name" value="Acetyl-CoA acetyltransferase (Thiolase)"/>
    <property type="match status" value="1"/>
</dbReference>
<dbReference type="Proteomes" id="UP000257144">
    <property type="component" value="Unassembled WGS sequence"/>
</dbReference>
<comment type="similarity">
    <text evidence="2 7">Belongs to the thiolase-like superfamily. Thiolase family.</text>
</comment>
<evidence type="ECO:0000256" key="2">
    <source>
        <dbReference type="ARBA" id="ARBA00010982"/>
    </source>
</evidence>
<dbReference type="InterPro" id="IPR020617">
    <property type="entry name" value="Thiolase_C"/>
</dbReference>
<feature type="domain" description="Thiolase C-terminal" evidence="9">
    <location>
        <begin position="278"/>
        <end position="400"/>
    </location>
</feature>
<evidence type="ECO:0000259" key="8">
    <source>
        <dbReference type="Pfam" id="PF00108"/>
    </source>
</evidence>
<dbReference type="NCBIfam" id="TIGR01930">
    <property type="entry name" value="AcCoA-C-Actrans"/>
    <property type="match status" value="1"/>
</dbReference>
<feature type="active site" description="Proton acceptor" evidence="6">
    <location>
        <position position="357"/>
    </location>
</feature>
<name>A0A3D8GMS0_9BACI</name>
<dbReference type="AlphaFoldDB" id="A0A3D8GMS0"/>
<evidence type="ECO:0000259" key="9">
    <source>
        <dbReference type="Pfam" id="PF02803"/>
    </source>
</evidence>
<evidence type="ECO:0000256" key="7">
    <source>
        <dbReference type="RuleBase" id="RU003557"/>
    </source>
</evidence>
<evidence type="ECO:0000313" key="11">
    <source>
        <dbReference type="Proteomes" id="UP000257144"/>
    </source>
</evidence>
<dbReference type="GO" id="GO:0010124">
    <property type="term" value="P:phenylacetate catabolic process"/>
    <property type="evidence" value="ECO:0007669"/>
    <property type="project" value="TreeGrafter"/>
</dbReference>
<dbReference type="PANTHER" id="PTHR43853:SF2">
    <property type="entry name" value="3-OXOADIPYL-COA_3-OXO-5,6-DEHYDROSUBERYL-COA THIOLASE"/>
    <property type="match status" value="1"/>
</dbReference>
<dbReference type="SUPFAM" id="SSF53901">
    <property type="entry name" value="Thiolase-like"/>
    <property type="match status" value="2"/>
</dbReference>
<keyword evidence="3 7" id="KW-0808">Transferase</keyword>
<evidence type="ECO:0000256" key="4">
    <source>
        <dbReference type="ARBA" id="ARBA00023315"/>
    </source>
</evidence>
<dbReference type="PANTHER" id="PTHR43853">
    <property type="entry name" value="3-KETOACYL-COA THIOLASE, PEROXISOMAL"/>
    <property type="match status" value="1"/>
</dbReference>
<dbReference type="PROSITE" id="PS00737">
    <property type="entry name" value="THIOLASE_2"/>
    <property type="match status" value="1"/>
</dbReference>
<dbReference type="InterPro" id="IPR020616">
    <property type="entry name" value="Thiolase_N"/>
</dbReference>
<dbReference type="GO" id="GO:0005737">
    <property type="term" value="C:cytoplasm"/>
    <property type="evidence" value="ECO:0007669"/>
    <property type="project" value="UniProtKB-ARBA"/>
</dbReference>
<feature type="active site" description="Proton acceptor" evidence="6">
    <location>
        <position position="387"/>
    </location>
</feature>
<sequence length="405" mass="43110">MKNGEAVIIDAVRTPIGKYNGALKQVRPDDLGAIVIKALVDRNPSINPKEIEEVVFGNANQAGEDNRNVARMSALLAGLPVEVAGTTINRLCGSGLDAVNYAARAILAGEGDIFIAGGTESMTRAPFVMAKPESGFPRGNMELFDTTIGWRFINKKLEERYGTDSMPETAENVAREYAISRVDQDTFALQSQLKAKAAMEAGVFGDEIVPVKFRDKKGNEFIVEQDEHPRADPTFEKLGKLKPLFPGGTVTAGNASGVNDGASALLLMSSEKAEALGLKPLAKYIASASAGLEPRVMGLGPIAAVRKALQRAGLHPEDIGLCELNEAFASQSLACIKEMGIDPEKINVNGGAIAFGHPLGASGARILTTLVHEMKRRGTRYGLATMCVGVGQGIASIVERPDRFY</sequence>
<dbReference type="InterPro" id="IPR020615">
    <property type="entry name" value="Thiolase_acyl_enz_int_AS"/>
</dbReference>
<feature type="active site" description="Acyl-thioester intermediate" evidence="6">
    <location>
        <position position="92"/>
    </location>
</feature>
<accession>A0A3D8GMS0</accession>
<evidence type="ECO:0000313" key="10">
    <source>
        <dbReference type="EMBL" id="RDU35795.1"/>
    </source>
</evidence>
<dbReference type="EC" id="2.3.1.16" evidence="5"/>
<dbReference type="EMBL" id="QNQT01000008">
    <property type="protein sequence ID" value="RDU35795.1"/>
    <property type="molecule type" value="Genomic_DNA"/>
</dbReference>
<dbReference type="CDD" id="cd00751">
    <property type="entry name" value="thiolase"/>
    <property type="match status" value="1"/>
</dbReference>